<feature type="compositionally biased region" description="Polar residues" evidence="1">
    <location>
        <begin position="235"/>
        <end position="253"/>
    </location>
</feature>
<feature type="compositionally biased region" description="Low complexity" evidence="1">
    <location>
        <begin position="405"/>
        <end position="421"/>
    </location>
</feature>
<dbReference type="AlphaFoldDB" id="A0A4C1TRY9"/>
<proteinExistence type="predicted"/>
<feature type="region of interest" description="Disordered" evidence="1">
    <location>
        <begin position="235"/>
        <end position="279"/>
    </location>
</feature>
<accession>A0A4C1TRY9</accession>
<gene>
    <name evidence="2" type="ORF">EVAR_101435_1</name>
</gene>
<evidence type="ECO:0000256" key="1">
    <source>
        <dbReference type="SAM" id="MobiDB-lite"/>
    </source>
</evidence>
<protein>
    <submittedName>
        <fullName evidence="2">Uncharacterized protein</fullName>
    </submittedName>
</protein>
<reference evidence="2 3" key="1">
    <citation type="journal article" date="2019" name="Commun. Biol.">
        <title>The bagworm genome reveals a unique fibroin gene that provides high tensile strength.</title>
        <authorList>
            <person name="Kono N."/>
            <person name="Nakamura H."/>
            <person name="Ohtoshi R."/>
            <person name="Tomita M."/>
            <person name="Numata K."/>
            <person name="Arakawa K."/>
        </authorList>
    </citation>
    <scope>NUCLEOTIDE SEQUENCE [LARGE SCALE GENOMIC DNA]</scope>
</reference>
<evidence type="ECO:0000313" key="3">
    <source>
        <dbReference type="Proteomes" id="UP000299102"/>
    </source>
</evidence>
<feature type="compositionally biased region" description="Polar residues" evidence="1">
    <location>
        <begin position="383"/>
        <end position="404"/>
    </location>
</feature>
<comment type="caution">
    <text evidence="2">The sequence shown here is derived from an EMBL/GenBank/DDBJ whole genome shotgun (WGS) entry which is preliminary data.</text>
</comment>
<dbReference type="Proteomes" id="UP000299102">
    <property type="component" value="Unassembled WGS sequence"/>
</dbReference>
<keyword evidence="3" id="KW-1185">Reference proteome</keyword>
<organism evidence="2 3">
    <name type="scientific">Eumeta variegata</name>
    <name type="common">Bagworm moth</name>
    <name type="synonym">Eumeta japonica</name>
    <dbReference type="NCBI Taxonomy" id="151549"/>
    <lineage>
        <taxon>Eukaryota</taxon>
        <taxon>Metazoa</taxon>
        <taxon>Ecdysozoa</taxon>
        <taxon>Arthropoda</taxon>
        <taxon>Hexapoda</taxon>
        <taxon>Insecta</taxon>
        <taxon>Pterygota</taxon>
        <taxon>Neoptera</taxon>
        <taxon>Endopterygota</taxon>
        <taxon>Lepidoptera</taxon>
        <taxon>Glossata</taxon>
        <taxon>Ditrysia</taxon>
        <taxon>Tineoidea</taxon>
        <taxon>Psychidae</taxon>
        <taxon>Oiketicinae</taxon>
        <taxon>Eumeta</taxon>
    </lineage>
</organism>
<feature type="compositionally biased region" description="Polar residues" evidence="1">
    <location>
        <begin position="447"/>
        <end position="462"/>
    </location>
</feature>
<feature type="compositionally biased region" description="Acidic residues" evidence="1">
    <location>
        <begin position="170"/>
        <end position="180"/>
    </location>
</feature>
<evidence type="ECO:0000313" key="2">
    <source>
        <dbReference type="EMBL" id="GBP16747.1"/>
    </source>
</evidence>
<feature type="region of interest" description="Disordered" evidence="1">
    <location>
        <begin position="352"/>
        <end position="462"/>
    </location>
</feature>
<feature type="region of interest" description="Disordered" evidence="1">
    <location>
        <begin position="34"/>
        <end position="204"/>
    </location>
</feature>
<dbReference type="OrthoDB" id="5967287at2759"/>
<dbReference type="EMBL" id="BGZK01006112">
    <property type="protein sequence ID" value="GBP16747.1"/>
    <property type="molecule type" value="Genomic_DNA"/>
</dbReference>
<feature type="compositionally biased region" description="Low complexity" evidence="1">
    <location>
        <begin position="187"/>
        <end position="200"/>
    </location>
</feature>
<name>A0A4C1TRY9_EUMVA</name>
<sequence>MDIDETAAAATSLLGDEQLPSNVVLTMEQLQPQLQSHQQQQSQHLMQQQSEQLQHQQRQLQMPQINTNNQQQSQKILQHRLQQQQQQNYINQQNSMQPNQQHQQFHMVSNQQQQQHQQFPTHQHQQQPLASSSKSASTNTSMSNSVQAHPPTQPKQFLINPLTGELEPSLSDDSETEAEQETIQLRNSAANNTSNATNTSHGGTSIYELVHNSSSHFSEDSNSNSCSTAISKLSVGEQNNGGSSTPQLLGTGSDTERSRDSLVSNKSQKNRKSKANLSSTSSLNINTNLATNKHGDMGSLEIKLIISIGSSNADRWKCFKQEVQNKFAERKLQQGLKGKRAKIQAMSVLLNQKRKSKSRHKPQQQSIQQMQQQINQQQTSMNPPQYQQQESIFPHSSSTSLTERSNVSPVNTTPSSNSSTPADEPRIVTLNANKTKSQLKRSHPIVDNTNANSSTSGNVTLDDQTGMEAKQSKLTDNVIKIH</sequence>
<feature type="compositionally biased region" description="Basic residues" evidence="1">
    <location>
        <begin position="352"/>
        <end position="362"/>
    </location>
</feature>
<feature type="compositionally biased region" description="Low complexity" evidence="1">
    <location>
        <begin position="34"/>
        <end position="145"/>
    </location>
</feature>
<feature type="compositionally biased region" description="Low complexity" evidence="1">
    <location>
        <begin position="363"/>
        <end position="382"/>
    </location>
</feature>
<dbReference type="STRING" id="151549.A0A4C1TRY9"/>